<dbReference type="InterPro" id="IPR050865">
    <property type="entry name" value="BEACH_Domain"/>
</dbReference>
<feature type="domain" description="BEACH" evidence="5">
    <location>
        <begin position="2507"/>
        <end position="2809"/>
    </location>
</feature>
<dbReference type="Pfam" id="PF02138">
    <property type="entry name" value="Beach"/>
    <property type="match status" value="1"/>
</dbReference>
<dbReference type="EMBL" id="VSWD01000009">
    <property type="protein sequence ID" value="KAK3092886.1"/>
    <property type="molecule type" value="Genomic_DNA"/>
</dbReference>
<evidence type="ECO:0000259" key="6">
    <source>
        <dbReference type="PROSITE" id="PS51783"/>
    </source>
</evidence>
<dbReference type="SMART" id="SM01026">
    <property type="entry name" value="Beach"/>
    <property type="match status" value="1"/>
</dbReference>
<feature type="compositionally biased region" description="Basic and acidic residues" evidence="4">
    <location>
        <begin position="1532"/>
        <end position="1543"/>
    </location>
</feature>
<dbReference type="SUPFAM" id="SSF81837">
    <property type="entry name" value="BEACH domain"/>
    <property type="match status" value="1"/>
</dbReference>
<dbReference type="Gene3D" id="2.130.10.10">
    <property type="entry name" value="YVTN repeat-like/Quinoprotein amine dehydrogenase"/>
    <property type="match status" value="1"/>
</dbReference>
<evidence type="ECO:0000256" key="4">
    <source>
        <dbReference type="SAM" id="MobiDB-lite"/>
    </source>
</evidence>
<dbReference type="SUPFAM" id="SSF50978">
    <property type="entry name" value="WD40 repeat-like"/>
    <property type="match status" value="1"/>
</dbReference>
<dbReference type="FunFam" id="2.130.10.10:FF:000292">
    <property type="entry name" value="Lysosomal trafficking regulator"/>
    <property type="match status" value="1"/>
</dbReference>
<proteinExistence type="predicted"/>
<feature type="domain" description="BEACH-type PH" evidence="6">
    <location>
        <begin position="2395"/>
        <end position="2502"/>
    </location>
</feature>
<dbReference type="PROSITE" id="PS51783">
    <property type="entry name" value="PH_BEACH"/>
    <property type="match status" value="1"/>
</dbReference>
<dbReference type="PANTHER" id="PTHR13743:SF86">
    <property type="entry name" value="LYSOSOMAL-TRAFFICKING REGULATOR"/>
    <property type="match status" value="1"/>
</dbReference>
<keyword evidence="2" id="KW-0677">Repeat</keyword>
<sequence>MRSIVNQLCQEFMSDIVRVTSSADDDDDITTLQQYLLSDRGWLLLHAINRNGLQGLTVGKDFSNLLVSLLPWCLKFTPSKSDNEIGTEELQSVNTSFYHLQKSPKWKKLNKLRQRAIPNVNHRERDDRDSSGWTSNKKLTKVPRHENQESSNSEAEIEEEKLFARSQQEFRRLLFSRDQHLAEVTARHLFNLVLDGSQSLREELFFRVYMFAFESFLGKLSLPNDSLLGKDGSDCDWFSTKVKVHCLSALPHLIQVDSVLHAFLTRRGVGQICSLMDDEKMRAPVLKVFEALVLIDERRLKDTESSLDPKAFKSGMVIRAFVDGLKKKSADETLGTGKDAVDSGKNISFSSEEQLKEDSSVHDLSIMVDMWESCAKICLRSEELVLFLEKSHCLALAEDTILRILKEILKSSSCQEECKDLSDDSGQELDHVVVVKGNRSSACFLKMALLQAMLVICNACYRRSKKGNSKMWTKIMESFHQCSKISTPKLKTLFDVLLNAAMPKKAAILEATKNNTLYQMFIKDDNIDDDEVQQLLQMSSEEEGEAVFSVERGYDADLESQPDEYVNCRNLDNTQEREHFAALFRLSVDLLIRVHRTSSGKELTAQVLGKLLQTLRSDRKAATIVCNEGLLWTILDGFWDELISDGGEQVKSYLLSLIQLLGQQRLTARELQKILQLFQYSSISHDLLLSMLLSVVETSQIKPYHSLKFPARVLLPKSPSSTRSSSPPPTPNSYSTESVSSHVVAPALKNMLSGLIAPYIDVLKNQEVKQIHFEQEVRRLSAVQIPLKKGFHWPPVKHGFTVALWVKISEDMTMLKSRCKSRTGNCVYTSSSEDLAVKDSMHLCKGAKSIQITDCVHIFSVGDEDKMLEVWCGVQTGHILFRLTSATRKEGLVIKEAVSKEVFTTTKWQHLVVTYKEDVEQADENDNQQKNVLCGMITLTLDGWLTEEVILEQSIESPKVEESEEGSILCLGHVYKELSDTLLSYTWYLGSLMVFKGCEITKEQSFHLCALGPTHTSLSKCDTADIPWIYSPLLTKNLVQHSKMPLDVLVGEKTIDMDNLRVNLLVSYCPSSSYEAYYYDLATRQELPALIAGNLGLPQPQNILLSQFPMMDDVRVLASLEKQTCYGLEKAVTEAGGIEALLFLVAKIVEFNKHEDMKMFKEQESLQAKAVQVLLSFVNHSPLLAQDYMVANGNILLSKVLTSNRCTVGYHTLKVIMDASTTESMFRYDPESEVLVMRRKSEAMIRNVSLISELLLNWRVWERAPEGVLDLMFKALASLIREDHPHQAFNIKQYQSAGIINKLFSAYKERIQDGLSSFPVDISQSVVSIVKSMMGQPPDVHMIVEICDFLLFIHPATNSFINHSKSSFYFSLGFSESAQKKRSSASFTIHKVQKPLTSTPHKTSVGGMTRSDSGSTIDSEKSTKRSLSYTPEQQTGKREDKPRSDSFPPVKELYDDGTKFEIGTDVSRLVQSSSPSEKGDNSDTSKTLESTGHLDKGGINGENKKLNRSSNSEENMRSDSSNSAGKFETVSDLEKSHNSEDSSSKSPALSDLESKPDSLIATFKVSQEFLNQEMMTQSVSSYHNSEESLEEEGIYAPKEEVEFDQNSEESETERGLIAVGVGKYMCLLNLLADILLNMPDSLVQKVFSKVIKPDILIILTHNNSPQIRTAILRLLNHYLARASEDHVEDFLKKDSLYLLGAQLYQYPTHTEQMEEVLSLLLGHVFSFESTFNLDMRSRSEFSHLQQSAVPLFLSVLEKTVWDIALCHNSITIVQELFETIPLIGSLMLENGLMEVLCNMIVKINHCSGRSTDIVGQEEHHICLRDIQTLVSVIERREFSASGSHHLQQFEDFLDLLRYAEIQETKFFEISSSQIQNMKAVQFSAILSQLHYVENASQEEGVRLTRQKSAYAGAQAGNNSYGTGFIREHYSYSNLTSIPRHLTNPRMHLTSSLEMVPQFKKLPVYIDPSGDDGNLSGDSDSSRSSSSLHLSNQPLMRALSTDQLPQKPAKSGFSISSMLTTLTRKKRLSVFPVSQSEMTDRFKKVMTYAVDVLIFSDKGEIPKTEEKRKISLQFDKPLSNSIETTYGKQLFDFLFRAYELTLSQDRMLPTKQKNQVMWAVKDTTRSQLGRLLVYSLSNRCEFEDRTYVISYLLGELRGREILKNILRASSEQGQELAFNLVELMVMWNESFNSQQWEDAHKVLNFIKAENIPVTSPSKLMKEGMVKIQEEKKTLQLKLCRSRDTWNMKKSRNMERIQQKYDKLCQHLSSQAMDMTQTVTRLQALERNKFVEHIKRSMTEKIQVKKMWQLIVQNLTHDRAVWYDPDSYPQSWQLDPTEGPGRVRKRLKRCHLGIEKRFLMKGYQDKLDKESADPPLIYLFEDDHQMSDSAALIYQLYKNEKIQHTCRCTAVSPFNESKGELLVGENSIFFVADEAISDANYTQVLLGNKDQLSMTWPFEDVREVHKRWFQLRDIGIEIFLTSGKTCLLACQNKKDRDFLYLHVTALELPNFMETLDLEEVQRSWIEGQISNFDYLTHLNKITGRSFNDLMQYPIFPFILKDYFSDKLDLQNADSFRNLAKPMSVQDRSKEQKYIDNYNILKREYEQLGSGEPSALRVEPYHYGSHYSNSGTVLHFLVRLPPYTKMFTSYQDNNFDIPDRTFHSVQTSWRLASFESATDVKELIPEFFFLPEFLQNFEKFNFGRRQNGEIVSDVNLPPWCRGNPRLFILVLRQALESDYVTKNLHQWIDLVFGYKQQGEAAVRAINVFHPSTYFGMDVDSVKDPLRRHALRTMIKTYGQTPKQLFKQPHPQKGNFSEGSAPNILSQLFLTGSYNPGHGLESTNLSYVPSPLSEVSGLKWGLYVGSHDRHPPEIIWQRGYSAVVSGLVALPTGDVFGVGEKSCCLTMHSKQKVATVYNSTEVIWAAILDWKRNDGILRINNHKDKPVINFLHHNPFEQIVCCASVPDCRLLFVGGTSGTITIYQTVYNQAKESHIQIKGGKKLLHGHDAQINCIEVCKQYSIVVSGSEDNTCIIWDLNRLCLVNSILSHKSGVKAVAVSPTLGDIASVSDMGAGSCLWLHTVNAQPVATLWSTWDLQVLRDLRADTMIHKPVISLTFSHDSQRLYMSSSDGTISMWESPPFGKQRPNNVIVYL</sequence>
<dbReference type="Pfam" id="PF14844">
    <property type="entry name" value="PH_BEACH"/>
    <property type="match status" value="1"/>
</dbReference>
<keyword evidence="8" id="KW-1185">Reference proteome</keyword>
<reference evidence="7" key="1">
    <citation type="submission" date="2019-08" db="EMBL/GenBank/DDBJ databases">
        <title>The improved chromosome-level genome for the pearl oyster Pinctada fucata martensii using PacBio sequencing and Hi-C.</title>
        <authorList>
            <person name="Zheng Z."/>
        </authorList>
    </citation>
    <scope>NUCLEOTIDE SEQUENCE</scope>
    <source>
        <strain evidence="7">ZZ-2019</strain>
        <tissue evidence="7">Adductor muscle</tissue>
    </source>
</reference>
<feature type="compositionally biased region" description="Basic and acidic residues" evidence="4">
    <location>
        <begin position="121"/>
        <end position="130"/>
    </location>
</feature>
<accession>A0AA88XZ56</accession>
<feature type="repeat" description="WD" evidence="3">
    <location>
        <begin position="3108"/>
        <end position="3133"/>
    </location>
</feature>
<dbReference type="Pfam" id="PF00400">
    <property type="entry name" value="WD40"/>
    <property type="match status" value="2"/>
</dbReference>
<comment type="caution">
    <text evidence="7">The sequence shown here is derived from an EMBL/GenBank/DDBJ whole genome shotgun (WGS) entry which is preliminary data.</text>
</comment>
<dbReference type="InterPro" id="IPR015943">
    <property type="entry name" value="WD40/YVTN_repeat-like_dom_sf"/>
</dbReference>
<gene>
    <name evidence="7" type="ORF">FSP39_008387</name>
</gene>
<dbReference type="PROSITE" id="PS00678">
    <property type="entry name" value="WD_REPEATS_1"/>
    <property type="match status" value="1"/>
</dbReference>
<dbReference type="PROSITE" id="PS50197">
    <property type="entry name" value="BEACH"/>
    <property type="match status" value="1"/>
</dbReference>
<evidence type="ECO:0000256" key="1">
    <source>
        <dbReference type="ARBA" id="ARBA00022574"/>
    </source>
</evidence>
<dbReference type="InterPro" id="IPR036372">
    <property type="entry name" value="BEACH_dom_sf"/>
</dbReference>
<feature type="compositionally biased region" description="Polar residues" evidence="4">
    <location>
        <begin position="1425"/>
        <end position="1434"/>
    </location>
</feature>
<dbReference type="PROSITE" id="PS50294">
    <property type="entry name" value="WD_REPEATS_REGION"/>
    <property type="match status" value="1"/>
</dbReference>
<evidence type="ECO:0000313" key="8">
    <source>
        <dbReference type="Proteomes" id="UP001186944"/>
    </source>
</evidence>
<dbReference type="Gene3D" id="1.10.1540.10">
    <property type="entry name" value="BEACH domain"/>
    <property type="match status" value="1"/>
</dbReference>
<dbReference type="SMART" id="SM00320">
    <property type="entry name" value="WD40"/>
    <property type="match status" value="4"/>
</dbReference>
<feature type="region of interest" description="Disordered" evidence="4">
    <location>
        <begin position="1969"/>
        <end position="1989"/>
    </location>
</feature>
<evidence type="ECO:0000256" key="3">
    <source>
        <dbReference type="PROSITE-ProRule" id="PRU00221"/>
    </source>
</evidence>
<keyword evidence="1 3" id="KW-0853">WD repeat</keyword>
<dbReference type="InterPro" id="IPR000409">
    <property type="entry name" value="BEACH_dom"/>
</dbReference>
<dbReference type="PROSITE" id="PS50082">
    <property type="entry name" value="WD_REPEATS_2"/>
    <property type="match status" value="2"/>
</dbReference>
<feature type="region of interest" description="Disordered" evidence="4">
    <location>
        <begin position="117"/>
        <end position="158"/>
    </location>
</feature>
<feature type="region of interest" description="Disordered" evidence="4">
    <location>
        <begin position="717"/>
        <end position="737"/>
    </location>
</feature>
<feature type="region of interest" description="Disordered" evidence="4">
    <location>
        <begin position="1389"/>
        <end position="1553"/>
    </location>
</feature>
<dbReference type="FunFam" id="1.10.1540.10:FF:000001">
    <property type="entry name" value="neurobeachin isoform X1"/>
    <property type="match status" value="1"/>
</dbReference>
<feature type="repeat" description="WD" evidence="3">
    <location>
        <begin position="3000"/>
        <end position="3034"/>
    </location>
</feature>
<dbReference type="SUPFAM" id="SSF50729">
    <property type="entry name" value="PH domain-like"/>
    <property type="match status" value="1"/>
</dbReference>
<organism evidence="7 8">
    <name type="scientific">Pinctada imbricata</name>
    <name type="common">Atlantic pearl-oyster</name>
    <name type="synonym">Pinctada martensii</name>
    <dbReference type="NCBI Taxonomy" id="66713"/>
    <lineage>
        <taxon>Eukaryota</taxon>
        <taxon>Metazoa</taxon>
        <taxon>Spiralia</taxon>
        <taxon>Lophotrochozoa</taxon>
        <taxon>Mollusca</taxon>
        <taxon>Bivalvia</taxon>
        <taxon>Autobranchia</taxon>
        <taxon>Pteriomorphia</taxon>
        <taxon>Pterioida</taxon>
        <taxon>Pterioidea</taxon>
        <taxon>Pteriidae</taxon>
        <taxon>Pinctada</taxon>
    </lineage>
</organism>
<dbReference type="PANTHER" id="PTHR13743">
    <property type="entry name" value="BEIGE/BEACH-RELATED"/>
    <property type="match status" value="1"/>
</dbReference>
<dbReference type="CDD" id="cd06071">
    <property type="entry name" value="Beach"/>
    <property type="match status" value="1"/>
</dbReference>
<evidence type="ECO:0008006" key="9">
    <source>
        <dbReference type="Google" id="ProtNLM"/>
    </source>
</evidence>
<dbReference type="InterPro" id="IPR036322">
    <property type="entry name" value="WD40_repeat_dom_sf"/>
</dbReference>
<evidence type="ECO:0000313" key="7">
    <source>
        <dbReference type="EMBL" id="KAK3092886.1"/>
    </source>
</evidence>
<feature type="compositionally biased region" description="Low complexity" evidence="4">
    <location>
        <begin position="1508"/>
        <end position="1523"/>
    </location>
</feature>
<name>A0AA88XZ56_PINIB</name>
<dbReference type="CDD" id="cd01201">
    <property type="entry name" value="PH_BEACH"/>
    <property type="match status" value="1"/>
</dbReference>
<dbReference type="InterPro" id="IPR023362">
    <property type="entry name" value="PH-BEACH_dom"/>
</dbReference>
<feature type="compositionally biased region" description="Basic and acidic residues" evidence="4">
    <location>
        <begin position="1435"/>
        <end position="1444"/>
    </location>
</feature>
<protein>
    <recommendedName>
        <fullName evidence="9">Lysosomal-trafficking regulator</fullName>
    </recommendedName>
</protein>
<dbReference type="InterPro" id="IPR011993">
    <property type="entry name" value="PH-like_dom_sf"/>
</dbReference>
<evidence type="ECO:0000256" key="2">
    <source>
        <dbReference type="ARBA" id="ARBA00022737"/>
    </source>
</evidence>
<dbReference type="Gene3D" id="2.30.29.30">
    <property type="entry name" value="Pleckstrin-homology domain (PH domain)/Phosphotyrosine-binding domain (PTB)"/>
    <property type="match status" value="1"/>
</dbReference>
<evidence type="ECO:0000259" key="5">
    <source>
        <dbReference type="PROSITE" id="PS50197"/>
    </source>
</evidence>
<dbReference type="InterPro" id="IPR001680">
    <property type="entry name" value="WD40_rpt"/>
</dbReference>
<dbReference type="Proteomes" id="UP001186944">
    <property type="component" value="Unassembled WGS sequence"/>
</dbReference>
<dbReference type="InterPro" id="IPR019775">
    <property type="entry name" value="WD40_repeat_CS"/>
</dbReference>